<keyword evidence="2" id="KW-1185">Reference proteome</keyword>
<reference evidence="1 2" key="1">
    <citation type="submission" date="2018-07" db="EMBL/GenBank/DDBJ databases">
        <title>Genomic Encyclopedia of Type Strains, Phase III (KMG-III): the genomes of soil and plant-associated and newly described type strains.</title>
        <authorList>
            <person name="Whitman W."/>
        </authorList>
    </citation>
    <scope>NUCLEOTIDE SEQUENCE [LARGE SCALE GENOMIC DNA]</scope>
    <source>
        <strain evidence="1 2">CECT 7287</strain>
    </source>
</reference>
<dbReference type="EMBL" id="QRDZ01000025">
    <property type="protein sequence ID" value="RED63492.1"/>
    <property type="molecule type" value="Genomic_DNA"/>
</dbReference>
<dbReference type="RefSeq" id="WP_147310277.1">
    <property type="nucleotide sequence ID" value="NZ_QRDZ01000025.1"/>
</dbReference>
<evidence type="ECO:0000313" key="1">
    <source>
        <dbReference type="EMBL" id="RED63492.1"/>
    </source>
</evidence>
<dbReference type="InterPro" id="IPR032774">
    <property type="entry name" value="WG_beta_rep"/>
</dbReference>
<accession>A0A3D9INZ5</accession>
<dbReference type="PANTHER" id="PTHR37841">
    <property type="entry name" value="GLR2918 PROTEIN"/>
    <property type="match status" value="1"/>
</dbReference>
<dbReference type="AlphaFoldDB" id="A0A3D9INZ5"/>
<comment type="caution">
    <text evidence="1">The sequence shown here is derived from an EMBL/GenBank/DDBJ whole genome shotgun (WGS) entry which is preliminary data.</text>
</comment>
<proteinExistence type="predicted"/>
<sequence length="365" mass="39668">MLRRMAGIAGLAVILFGVAGTGHGQGQAIAAEADVAWKSATDQVYLIEEQGKYGFINGRGEIVLEPVNDSLVYNTQTGGSVYYVEDGAARKQTYFDLTGKKLFECAFRACGIPSDGLALYMEKVQTADGTAATRYGYIDMQGKIAVQPIYHKAFNFSEGLARVNQGKASGYIDTKGKLVTPYRFSQTSDFSEGMAAVSLTVGGKYGYIDTSGKLVIPPRFDYATPFSDGAAVVSVNGKYGYIDKTGKYIQKPQFTMAQPFSEGLAFVERNGGRFYINKKGEKVIQNITAGGLFSGGLAPASRRYTYGYINKSGTFVIKDQFEWGNSFKGDLAEVYLPSSESPGYVRGFIDRSGTIVWPHDYKIGQ</sequence>
<gene>
    <name evidence="1" type="ORF">DFP98_12539</name>
</gene>
<organism evidence="1 2">
    <name type="scientific">Cohnella phaseoli</name>
    <dbReference type="NCBI Taxonomy" id="456490"/>
    <lineage>
        <taxon>Bacteria</taxon>
        <taxon>Bacillati</taxon>
        <taxon>Bacillota</taxon>
        <taxon>Bacilli</taxon>
        <taxon>Bacillales</taxon>
        <taxon>Paenibacillaceae</taxon>
        <taxon>Cohnella</taxon>
    </lineage>
</organism>
<name>A0A3D9INZ5_9BACL</name>
<dbReference type="OrthoDB" id="210273at2"/>
<protein>
    <submittedName>
        <fullName evidence="1">WG repeat protein</fullName>
    </submittedName>
</protein>
<dbReference type="PANTHER" id="PTHR37841:SF1">
    <property type="entry name" value="DUF3298 DOMAIN-CONTAINING PROTEIN"/>
    <property type="match status" value="1"/>
</dbReference>
<dbReference type="SUPFAM" id="SSF69360">
    <property type="entry name" value="Cell wall binding repeat"/>
    <property type="match status" value="1"/>
</dbReference>
<dbReference type="Proteomes" id="UP000256977">
    <property type="component" value="Unassembled WGS sequence"/>
</dbReference>
<dbReference type="Pfam" id="PF14903">
    <property type="entry name" value="WG_beta_rep"/>
    <property type="match status" value="3"/>
</dbReference>
<evidence type="ECO:0000313" key="2">
    <source>
        <dbReference type="Proteomes" id="UP000256977"/>
    </source>
</evidence>